<accession>A0ABW4VE96</accession>
<dbReference type="Proteomes" id="UP001597338">
    <property type="component" value="Unassembled WGS sequence"/>
</dbReference>
<gene>
    <name evidence="2" type="ORF">ACFSL2_15990</name>
</gene>
<dbReference type="EMBL" id="JBHUHF010000001">
    <property type="protein sequence ID" value="MFD2027012.1"/>
    <property type="molecule type" value="Genomic_DNA"/>
</dbReference>
<evidence type="ECO:0000256" key="1">
    <source>
        <dbReference type="SAM" id="MobiDB-lite"/>
    </source>
</evidence>
<proteinExistence type="predicted"/>
<comment type="caution">
    <text evidence="2">The sequence shown here is derived from an EMBL/GenBank/DDBJ whole genome shotgun (WGS) entry which is preliminary data.</text>
</comment>
<dbReference type="RefSeq" id="WP_377198779.1">
    <property type="nucleotide sequence ID" value="NZ_JBHUHF010000001.1"/>
</dbReference>
<keyword evidence="3" id="KW-1185">Reference proteome</keyword>
<sequence length="99" mass="9971">MTRVLVLGSIIAVGGGALLGFTIAYQLVPLTVLAVLLGLSGTFFVVRATPEPTTEPSAPVTLGGSLARPVGDEETTDEPVPAPVQQLPVPVVAVVPDAA</sequence>
<name>A0ABW4VE96_9MICO</name>
<organism evidence="2 3">
    <name type="scientific">Promicromonospora aerolata</name>
    <dbReference type="NCBI Taxonomy" id="195749"/>
    <lineage>
        <taxon>Bacteria</taxon>
        <taxon>Bacillati</taxon>
        <taxon>Actinomycetota</taxon>
        <taxon>Actinomycetes</taxon>
        <taxon>Micrococcales</taxon>
        <taxon>Promicromonosporaceae</taxon>
        <taxon>Promicromonospora</taxon>
    </lineage>
</organism>
<feature type="region of interest" description="Disordered" evidence="1">
    <location>
        <begin position="50"/>
        <end position="82"/>
    </location>
</feature>
<reference evidence="3" key="1">
    <citation type="journal article" date="2019" name="Int. J. Syst. Evol. Microbiol.">
        <title>The Global Catalogue of Microorganisms (GCM) 10K type strain sequencing project: providing services to taxonomists for standard genome sequencing and annotation.</title>
        <authorList>
            <consortium name="The Broad Institute Genomics Platform"/>
            <consortium name="The Broad Institute Genome Sequencing Center for Infectious Disease"/>
            <person name="Wu L."/>
            <person name="Ma J."/>
        </authorList>
    </citation>
    <scope>NUCLEOTIDE SEQUENCE [LARGE SCALE GENOMIC DNA]</scope>
    <source>
        <strain evidence="3">CCM 7043</strain>
    </source>
</reference>
<evidence type="ECO:0000313" key="2">
    <source>
        <dbReference type="EMBL" id="MFD2027012.1"/>
    </source>
</evidence>
<protein>
    <submittedName>
        <fullName evidence="2">Uncharacterized protein</fullName>
    </submittedName>
</protein>
<evidence type="ECO:0000313" key="3">
    <source>
        <dbReference type="Proteomes" id="UP001597338"/>
    </source>
</evidence>